<dbReference type="STRING" id="1802730.A2591_01220"/>
<dbReference type="HAMAP" id="MF_00138">
    <property type="entry name" value="GARS"/>
    <property type="match status" value="1"/>
</dbReference>
<dbReference type="SMART" id="SM01209">
    <property type="entry name" value="GARS_A"/>
    <property type="match status" value="1"/>
</dbReference>
<evidence type="ECO:0000256" key="10">
    <source>
        <dbReference type="ARBA" id="ARBA00023211"/>
    </source>
</evidence>
<evidence type="ECO:0000256" key="13">
    <source>
        <dbReference type="ARBA" id="ARBA00042864"/>
    </source>
</evidence>
<evidence type="ECO:0000256" key="14">
    <source>
        <dbReference type="HAMAP-Rule" id="MF_00138"/>
    </source>
</evidence>
<dbReference type="InterPro" id="IPR011761">
    <property type="entry name" value="ATP-grasp"/>
</dbReference>
<dbReference type="SUPFAM" id="SSF56059">
    <property type="entry name" value="Glutathione synthetase ATP-binding domain-like"/>
    <property type="match status" value="1"/>
</dbReference>
<comment type="caution">
    <text evidence="17">The sequence shown here is derived from an EMBL/GenBank/DDBJ whole genome shotgun (WGS) entry which is preliminary data.</text>
</comment>
<keyword evidence="7 15" id="KW-0547">Nucleotide-binding</keyword>
<dbReference type="Gene3D" id="3.90.600.10">
    <property type="entry name" value="Phosphoribosylglycinamide synthetase, C-terminal domain"/>
    <property type="match status" value="1"/>
</dbReference>
<name>A0A1G2SIT8_9BACT</name>
<dbReference type="PANTHER" id="PTHR43472">
    <property type="entry name" value="PHOSPHORIBOSYLAMINE--GLYCINE LIGASE"/>
    <property type="match status" value="1"/>
</dbReference>
<evidence type="ECO:0000256" key="5">
    <source>
        <dbReference type="ARBA" id="ARBA00022598"/>
    </source>
</evidence>
<evidence type="ECO:0000256" key="12">
    <source>
        <dbReference type="ARBA" id="ARBA00042242"/>
    </source>
</evidence>
<dbReference type="AlphaFoldDB" id="A0A1G2SIT8"/>
<dbReference type="InterPro" id="IPR020562">
    <property type="entry name" value="PRibGlycinamide_synth_N"/>
</dbReference>
<evidence type="ECO:0000313" key="17">
    <source>
        <dbReference type="EMBL" id="OHA84930.1"/>
    </source>
</evidence>
<dbReference type="GO" id="GO:0004637">
    <property type="term" value="F:phosphoribosylamine-glycine ligase activity"/>
    <property type="evidence" value="ECO:0007669"/>
    <property type="project" value="UniProtKB-UniRule"/>
</dbReference>
<dbReference type="Pfam" id="PF01071">
    <property type="entry name" value="GARS_A"/>
    <property type="match status" value="1"/>
</dbReference>
<dbReference type="Pfam" id="PF02844">
    <property type="entry name" value="GARS_N"/>
    <property type="match status" value="1"/>
</dbReference>
<dbReference type="FunFam" id="3.30.470.20:FF:000018">
    <property type="entry name" value="Trifunctional purine biosynthetic protein adenosine-3"/>
    <property type="match status" value="1"/>
</dbReference>
<keyword evidence="5 14" id="KW-0436">Ligase</keyword>
<dbReference type="InterPro" id="IPR000115">
    <property type="entry name" value="PRibGlycinamide_synth"/>
</dbReference>
<dbReference type="GO" id="GO:0009113">
    <property type="term" value="P:purine nucleobase biosynthetic process"/>
    <property type="evidence" value="ECO:0007669"/>
    <property type="project" value="InterPro"/>
</dbReference>
<dbReference type="GO" id="GO:0006189">
    <property type="term" value="P:'de novo' IMP biosynthetic process"/>
    <property type="evidence" value="ECO:0007669"/>
    <property type="project" value="UniProtKB-UniRule"/>
</dbReference>
<keyword evidence="6" id="KW-0479">Metal-binding</keyword>
<comment type="pathway">
    <text evidence="3 14">Purine metabolism; IMP biosynthesis via de novo pathway; N(1)-(5-phospho-D-ribosyl)glycinamide from 5-phospho-alpha-D-ribose 1-diphosphate: step 2/2.</text>
</comment>
<dbReference type="Gene3D" id="3.30.1490.20">
    <property type="entry name" value="ATP-grasp fold, A domain"/>
    <property type="match status" value="1"/>
</dbReference>
<dbReference type="PROSITE" id="PS50975">
    <property type="entry name" value="ATP_GRASP"/>
    <property type="match status" value="1"/>
</dbReference>
<dbReference type="NCBIfam" id="TIGR00877">
    <property type="entry name" value="purD"/>
    <property type="match status" value="1"/>
</dbReference>
<dbReference type="GO" id="GO:0046872">
    <property type="term" value="F:metal ion binding"/>
    <property type="evidence" value="ECO:0007669"/>
    <property type="project" value="UniProtKB-KW"/>
</dbReference>
<evidence type="ECO:0000256" key="1">
    <source>
        <dbReference type="ARBA" id="ARBA00001936"/>
    </source>
</evidence>
<evidence type="ECO:0000256" key="15">
    <source>
        <dbReference type="PROSITE-ProRule" id="PRU00409"/>
    </source>
</evidence>
<dbReference type="SMART" id="SM01210">
    <property type="entry name" value="GARS_C"/>
    <property type="match status" value="1"/>
</dbReference>
<organism evidence="17 18">
    <name type="scientific">Candidatus Yonathbacteria bacterium RIFOXYD1_FULL_52_36</name>
    <dbReference type="NCBI Taxonomy" id="1802730"/>
    <lineage>
        <taxon>Bacteria</taxon>
        <taxon>Candidatus Yonathiibacteriota</taxon>
    </lineage>
</organism>
<keyword evidence="10" id="KW-0464">Manganese</keyword>
<dbReference type="FunFam" id="3.90.600.10:FF:000001">
    <property type="entry name" value="Trifunctional purine biosynthetic protein adenosine-3"/>
    <property type="match status" value="1"/>
</dbReference>
<evidence type="ECO:0000256" key="2">
    <source>
        <dbReference type="ARBA" id="ARBA00001946"/>
    </source>
</evidence>
<dbReference type="EC" id="6.3.4.13" evidence="4 14"/>
<evidence type="ECO:0000256" key="3">
    <source>
        <dbReference type="ARBA" id="ARBA00005174"/>
    </source>
</evidence>
<evidence type="ECO:0000259" key="16">
    <source>
        <dbReference type="PROSITE" id="PS50975"/>
    </source>
</evidence>
<dbReference type="Gene3D" id="3.30.470.20">
    <property type="entry name" value="ATP-grasp fold, B domain"/>
    <property type="match status" value="1"/>
</dbReference>
<evidence type="ECO:0000256" key="9">
    <source>
        <dbReference type="ARBA" id="ARBA00022840"/>
    </source>
</evidence>
<keyword evidence="8 14" id="KW-0658">Purine biosynthesis</keyword>
<gene>
    <name evidence="14" type="primary">purD</name>
    <name evidence="17" type="ORF">A2591_01220</name>
</gene>
<dbReference type="InterPro" id="IPR020560">
    <property type="entry name" value="PRibGlycinamide_synth_C-dom"/>
</dbReference>
<evidence type="ECO:0000256" key="6">
    <source>
        <dbReference type="ARBA" id="ARBA00022723"/>
    </source>
</evidence>
<dbReference type="InterPro" id="IPR013815">
    <property type="entry name" value="ATP_grasp_subdomain_1"/>
</dbReference>
<dbReference type="InterPro" id="IPR020561">
    <property type="entry name" value="PRibGlycinamid_synth_ATP-grasp"/>
</dbReference>
<keyword evidence="9 15" id="KW-0067">ATP-binding</keyword>
<dbReference type="GO" id="GO:0005524">
    <property type="term" value="F:ATP binding"/>
    <property type="evidence" value="ECO:0007669"/>
    <property type="project" value="UniProtKB-UniRule"/>
</dbReference>
<evidence type="ECO:0000256" key="7">
    <source>
        <dbReference type="ARBA" id="ARBA00022741"/>
    </source>
</evidence>
<comment type="cofactor">
    <cofactor evidence="1">
        <name>Mn(2+)</name>
        <dbReference type="ChEBI" id="CHEBI:29035"/>
    </cofactor>
</comment>
<comment type="cofactor">
    <cofactor evidence="2">
        <name>Mg(2+)</name>
        <dbReference type="ChEBI" id="CHEBI:18420"/>
    </cofactor>
</comment>
<protein>
    <recommendedName>
        <fullName evidence="4 14">Phosphoribosylamine--glycine ligase</fullName>
        <ecNumber evidence="4 14">6.3.4.13</ecNumber>
    </recommendedName>
    <alternativeName>
        <fullName evidence="14">GARS</fullName>
    </alternativeName>
    <alternativeName>
        <fullName evidence="12 14">Glycinamide ribonucleotide synthetase</fullName>
    </alternativeName>
    <alternativeName>
        <fullName evidence="13 14">Phosphoribosylglycinamide synthetase</fullName>
    </alternativeName>
</protein>
<dbReference type="SUPFAM" id="SSF52440">
    <property type="entry name" value="PreATP-grasp domain"/>
    <property type="match status" value="1"/>
</dbReference>
<evidence type="ECO:0000313" key="18">
    <source>
        <dbReference type="Proteomes" id="UP000178168"/>
    </source>
</evidence>
<feature type="domain" description="ATP-grasp" evidence="16">
    <location>
        <begin position="105"/>
        <end position="311"/>
    </location>
</feature>
<dbReference type="Gene3D" id="3.40.50.20">
    <property type="match status" value="1"/>
</dbReference>
<dbReference type="UniPathway" id="UPA00074">
    <property type="reaction ID" value="UER00125"/>
</dbReference>
<dbReference type="Proteomes" id="UP000178168">
    <property type="component" value="Unassembled WGS sequence"/>
</dbReference>
<dbReference type="Pfam" id="PF02843">
    <property type="entry name" value="GARS_C"/>
    <property type="match status" value="1"/>
</dbReference>
<dbReference type="EMBL" id="MHUZ01000034">
    <property type="protein sequence ID" value="OHA84930.1"/>
    <property type="molecule type" value="Genomic_DNA"/>
</dbReference>
<reference evidence="17 18" key="1">
    <citation type="journal article" date="2016" name="Nat. Commun.">
        <title>Thousands of microbial genomes shed light on interconnected biogeochemical processes in an aquifer system.</title>
        <authorList>
            <person name="Anantharaman K."/>
            <person name="Brown C.T."/>
            <person name="Hug L.A."/>
            <person name="Sharon I."/>
            <person name="Castelle C.J."/>
            <person name="Probst A.J."/>
            <person name="Thomas B.C."/>
            <person name="Singh A."/>
            <person name="Wilkins M.J."/>
            <person name="Karaoz U."/>
            <person name="Brodie E.L."/>
            <person name="Williams K.H."/>
            <person name="Hubbard S.S."/>
            <person name="Banfield J.F."/>
        </authorList>
    </citation>
    <scope>NUCLEOTIDE SEQUENCE [LARGE SCALE GENOMIC DNA]</scope>
</reference>
<dbReference type="InterPro" id="IPR037123">
    <property type="entry name" value="PRibGlycinamide_synth_C_sf"/>
</dbReference>
<dbReference type="InterPro" id="IPR011054">
    <property type="entry name" value="Rudment_hybrid_motif"/>
</dbReference>
<sequence length="419" mass="45965">MDILIVGEGGREHALVWKLKQSPKIKKIFVAPGNAGTAQLATNLPISSTTEIIQWLKENRVGLVLVGPDNYLAEGIVDKLHKLKIPAFGPTKKASRIEWSKVFAKNFMKEAGIPTARYKTFRNLDQAKKYIRHQTFPLVIKASGLAFGKGVIIAGDIKEAEEALKDILNKKVFGDAGNEVVIEEYLEGREISVHAFCDGNDFALFPSSKDHKRAFEKDAGPNTGGMGTIAPVPGVTRKQMQEISEKVIRPTLDSLRKQGSPFKGILFPGIMLTKEGPKVIEFNARFGDPETQVYMLLLKSDLLDILLACIKGDLKKHTIKWSKNSASCVVCVSGGYPSNYVRGKVIRGLNTPKNKNEVIFHAGTKLVGNKVFTNGGRILGVAGVGRNLSKALLKSYTVIKSISFDGMRYRKDIGSSLVR</sequence>
<dbReference type="PANTHER" id="PTHR43472:SF1">
    <property type="entry name" value="PHOSPHORIBOSYLAMINE--GLYCINE LIGASE, CHLOROPLASTIC"/>
    <property type="match status" value="1"/>
</dbReference>
<comment type="catalytic activity">
    <reaction evidence="14">
        <text>5-phospho-beta-D-ribosylamine + glycine + ATP = N(1)-(5-phospho-beta-D-ribosyl)glycinamide + ADP + phosphate + H(+)</text>
        <dbReference type="Rhea" id="RHEA:17453"/>
        <dbReference type="ChEBI" id="CHEBI:15378"/>
        <dbReference type="ChEBI" id="CHEBI:30616"/>
        <dbReference type="ChEBI" id="CHEBI:43474"/>
        <dbReference type="ChEBI" id="CHEBI:57305"/>
        <dbReference type="ChEBI" id="CHEBI:58681"/>
        <dbReference type="ChEBI" id="CHEBI:143788"/>
        <dbReference type="ChEBI" id="CHEBI:456216"/>
        <dbReference type="EC" id="6.3.4.13"/>
    </reaction>
</comment>
<dbReference type="PROSITE" id="PS00184">
    <property type="entry name" value="GARS"/>
    <property type="match status" value="1"/>
</dbReference>
<accession>A0A1G2SIT8</accession>
<evidence type="ECO:0000256" key="11">
    <source>
        <dbReference type="ARBA" id="ARBA00038345"/>
    </source>
</evidence>
<evidence type="ECO:0000256" key="4">
    <source>
        <dbReference type="ARBA" id="ARBA00013255"/>
    </source>
</evidence>
<proteinExistence type="inferred from homology"/>
<dbReference type="InterPro" id="IPR020559">
    <property type="entry name" value="PRibGlycinamide_synth_CS"/>
</dbReference>
<evidence type="ECO:0000256" key="8">
    <source>
        <dbReference type="ARBA" id="ARBA00022755"/>
    </source>
</evidence>
<dbReference type="FunFam" id="3.30.1490.20:FF:000006">
    <property type="entry name" value="phosphoribosylamine--glycine ligase, chloroplastic-like"/>
    <property type="match status" value="1"/>
</dbReference>
<dbReference type="SUPFAM" id="SSF51246">
    <property type="entry name" value="Rudiment single hybrid motif"/>
    <property type="match status" value="1"/>
</dbReference>
<comment type="similarity">
    <text evidence="11 14">Belongs to the GARS family.</text>
</comment>
<dbReference type="InterPro" id="IPR016185">
    <property type="entry name" value="PreATP-grasp_dom_sf"/>
</dbReference>